<keyword evidence="4" id="KW-1133">Transmembrane helix</keyword>
<dbReference type="Pfam" id="PF04203">
    <property type="entry name" value="Sortase"/>
    <property type="match status" value="1"/>
</dbReference>
<evidence type="ECO:0000313" key="6">
    <source>
        <dbReference type="Proteomes" id="UP000325529"/>
    </source>
</evidence>
<evidence type="ECO:0000256" key="2">
    <source>
        <dbReference type="PIRSR" id="PIRSR605754-1"/>
    </source>
</evidence>
<evidence type="ECO:0000256" key="1">
    <source>
        <dbReference type="ARBA" id="ARBA00022801"/>
    </source>
</evidence>
<reference evidence="5 6" key="1">
    <citation type="submission" date="2017-09" db="EMBL/GenBank/DDBJ databases">
        <authorList>
            <person name="Lee N."/>
            <person name="Cho B.-K."/>
        </authorList>
    </citation>
    <scope>NUCLEOTIDE SEQUENCE [LARGE SCALE GENOMIC DNA]</scope>
    <source>
        <strain evidence="5 6">ATCC 12853</strain>
    </source>
</reference>
<dbReference type="NCBIfam" id="NF033747">
    <property type="entry name" value="class_E_sortase"/>
    <property type="match status" value="1"/>
</dbReference>
<keyword evidence="4" id="KW-0812">Transmembrane</keyword>
<dbReference type="NCBIfam" id="TIGR01076">
    <property type="entry name" value="sortase_fam"/>
    <property type="match status" value="1"/>
</dbReference>
<dbReference type="Gene3D" id="2.40.260.10">
    <property type="entry name" value="Sortase"/>
    <property type="match status" value="1"/>
</dbReference>
<feature type="compositionally biased region" description="Gly residues" evidence="3">
    <location>
        <begin position="100"/>
        <end position="115"/>
    </location>
</feature>
<feature type="region of interest" description="Disordered" evidence="3">
    <location>
        <begin position="85"/>
        <end position="145"/>
    </location>
</feature>
<keyword evidence="1" id="KW-0378">Hydrolase</keyword>
<dbReference type="InterPro" id="IPR005754">
    <property type="entry name" value="Sortase"/>
</dbReference>
<dbReference type="InterPro" id="IPR042003">
    <property type="entry name" value="Sortase_E"/>
</dbReference>
<dbReference type="CDD" id="cd05830">
    <property type="entry name" value="Sortase_E"/>
    <property type="match status" value="1"/>
</dbReference>
<feature type="transmembrane region" description="Helical" evidence="4">
    <location>
        <begin position="43"/>
        <end position="68"/>
    </location>
</feature>
<dbReference type="KEGG" id="ska:CP970_27425"/>
<feature type="active site" description="Proton donor/acceptor" evidence="2">
    <location>
        <position position="198"/>
    </location>
</feature>
<dbReference type="Proteomes" id="UP000325529">
    <property type="component" value="Chromosome"/>
</dbReference>
<name>A0A5J6GQN7_STRKN</name>
<evidence type="ECO:0000256" key="4">
    <source>
        <dbReference type="SAM" id="Phobius"/>
    </source>
</evidence>
<dbReference type="InterPro" id="IPR023365">
    <property type="entry name" value="Sortase_dom-sf"/>
</dbReference>
<dbReference type="InterPro" id="IPR053465">
    <property type="entry name" value="Sortase_Class_E"/>
</dbReference>
<dbReference type="GO" id="GO:0016787">
    <property type="term" value="F:hydrolase activity"/>
    <property type="evidence" value="ECO:0007669"/>
    <property type="project" value="UniProtKB-KW"/>
</dbReference>
<dbReference type="EMBL" id="CP023699">
    <property type="protein sequence ID" value="QEU97607.1"/>
    <property type="molecule type" value="Genomic_DNA"/>
</dbReference>
<keyword evidence="6" id="KW-1185">Reference proteome</keyword>
<dbReference type="AlphaFoldDB" id="A0A5J6GQN7"/>
<proteinExistence type="predicted"/>
<evidence type="ECO:0000313" key="5">
    <source>
        <dbReference type="EMBL" id="QEU97607.1"/>
    </source>
</evidence>
<organism evidence="5 6">
    <name type="scientific">Streptomyces kanamyceticus</name>
    <dbReference type="NCBI Taxonomy" id="1967"/>
    <lineage>
        <taxon>Bacteria</taxon>
        <taxon>Bacillati</taxon>
        <taxon>Actinomycetota</taxon>
        <taxon>Actinomycetes</taxon>
        <taxon>Kitasatosporales</taxon>
        <taxon>Streptomycetaceae</taxon>
        <taxon>Streptomyces</taxon>
    </lineage>
</organism>
<accession>A0A5J6GQN7</accession>
<keyword evidence="4" id="KW-0472">Membrane</keyword>
<feature type="active site" description="Acyl-thioester intermediate" evidence="2">
    <location>
        <position position="272"/>
    </location>
</feature>
<protein>
    <submittedName>
        <fullName evidence="5">Class E sortase</fullName>
    </submittedName>
</protein>
<gene>
    <name evidence="5" type="ORF">CP970_27425</name>
</gene>
<dbReference type="SUPFAM" id="SSF63817">
    <property type="entry name" value="Sortase"/>
    <property type="match status" value="1"/>
</dbReference>
<feature type="compositionally biased region" description="Basic and acidic residues" evidence="3">
    <location>
        <begin position="116"/>
        <end position="134"/>
    </location>
</feature>
<evidence type="ECO:0000256" key="3">
    <source>
        <dbReference type="SAM" id="MobiDB-lite"/>
    </source>
</evidence>
<sequence length="294" mass="32190">MDCCEGSAYRAGLFWEGGGVRERIPVVVRHGPRRARRGPAARLLWNGAEVAVTLGLVLLLLVAHQLWWTNRQARAAAERKVQALEEEWGRGTGADDVPSGDGGGDGGEGADGSGAEGRRPSRDTDVDTRPESRARANPPAPKPNWDQAYAVLRIPRIGIRVPVAEGISKSAVLNQGYVGHYPRTAQPGQAGNFAVAGHRNTHGEPFRYINRLRNGDELTVETKSARYTYVVDKALAQTSARDSGVIRSVPRSEVRKGYGYAEPGFYITLTTCTPEYTSKYRLVVWGKLRSMRPR</sequence>